<keyword evidence="1" id="KW-0472">Membrane</keyword>
<dbReference type="EMBL" id="SMKL01000032">
    <property type="protein sequence ID" value="TDC50303.1"/>
    <property type="molecule type" value="Genomic_DNA"/>
</dbReference>
<dbReference type="OrthoDB" id="4337876at2"/>
<gene>
    <name evidence="2" type="ORF">E1212_15520</name>
</gene>
<organism evidence="2 3">
    <name type="scientific">Jiangella ureilytica</name>
    <dbReference type="NCBI Taxonomy" id="2530374"/>
    <lineage>
        <taxon>Bacteria</taxon>
        <taxon>Bacillati</taxon>
        <taxon>Actinomycetota</taxon>
        <taxon>Actinomycetes</taxon>
        <taxon>Jiangellales</taxon>
        <taxon>Jiangellaceae</taxon>
        <taxon>Jiangella</taxon>
    </lineage>
</organism>
<dbReference type="RefSeq" id="WP_131984005.1">
    <property type="nucleotide sequence ID" value="NZ_SMKL01000032.1"/>
</dbReference>
<evidence type="ECO:0000256" key="1">
    <source>
        <dbReference type="SAM" id="Phobius"/>
    </source>
</evidence>
<keyword evidence="1" id="KW-1133">Transmembrane helix</keyword>
<feature type="transmembrane region" description="Helical" evidence="1">
    <location>
        <begin position="93"/>
        <end position="113"/>
    </location>
</feature>
<feature type="transmembrane region" description="Helical" evidence="1">
    <location>
        <begin position="125"/>
        <end position="147"/>
    </location>
</feature>
<evidence type="ECO:0000313" key="2">
    <source>
        <dbReference type="EMBL" id="TDC50303.1"/>
    </source>
</evidence>
<dbReference type="AlphaFoldDB" id="A0A4R4RPA0"/>
<feature type="transmembrane region" description="Helical" evidence="1">
    <location>
        <begin position="62"/>
        <end position="86"/>
    </location>
</feature>
<reference evidence="2 3" key="1">
    <citation type="submission" date="2019-02" db="EMBL/GenBank/DDBJ databases">
        <title>Draft genome sequences of novel Actinobacteria.</title>
        <authorList>
            <person name="Sahin N."/>
            <person name="Ay H."/>
            <person name="Saygin H."/>
        </authorList>
    </citation>
    <scope>NUCLEOTIDE SEQUENCE [LARGE SCALE GENOMIC DNA]</scope>
    <source>
        <strain evidence="2 3">KC603</strain>
    </source>
</reference>
<accession>A0A4R4RPA0</accession>
<keyword evidence="3" id="KW-1185">Reference proteome</keyword>
<feature type="transmembrane region" description="Helical" evidence="1">
    <location>
        <begin position="21"/>
        <end position="42"/>
    </location>
</feature>
<proteinExistence type="predicted"/>
<evidence type="ECO:0000313" key="3">
    <source>
        <dbReference type="Proteomes" id="UP000295621"/>
    </source>
</evidence>
<comment type="caution">
    <text evidence="2">The sequence shown here is derived from an EMBL/GenBank/DDBJ whole genome shotgun (WGS) entry which is preliminary data.</text>
</comment>
<name>A0A4R4RPA0_9ACTN</name>
<keyword evidence="1" id="KW-0812">Transmembrane</keyword>
<dbReference type="Proteomes" id="UP000295621">
    <property type="component" value="Unassembled WGS sequence"/>
</dbReference>
<sequence length="154" mass="16492">MTVQTGTRTTRPRTTRALQAGVVLQVVCLLLPLLDLWIFGTIERHVEAAYPEWGPDDVAVDRNAIAITLAVVGVLGLPGWAGALWATRRNTGLRATVTTLFALGMVTLLSVAAMGGEPYDRYVPLWLGTTTLLLLAVPGVAAVVAVFREAGDRR</sequence>
<protein>
    <submittedName>
        <fullName evidence="2">Uncharacterized protein</fullName>
    </submittedName>
</protein>